<dbReference type="eggNOG" id="COG1208">
    <property type="taxonomic scope" value="Bacteria"/>
</dbReference>
<evidence type="ECO:0000259" key="1">
    <source>
        <dbReference type="PROSITE" id="PS51766"/>
    </source>
</evidence>
<dbReference type="InterPro" id="IPR045690">
    <property type="entry name" value="DUF6055"/>
</dbReference>
<dbReference type="RefSeq" id="WP_037301525.1">
    <property type="nucleotide sequence ID" value="NZ_ATAX01000036.1"/>
</dbReference>
<dbReference type="Pfam" id="PF19527">
    <property type="entry name" value="DUF6055"/>
    <property type="match status" value="1"/>
</dbReference>
<dbReference type="EMBL" id="ATAX01000036">
    <property type="protein sequence ID" value="EWM52416.1"/>
    <property type="molecule type" value="Genomic_DNA"/>
</dbReference>
<dbReference type="InterPro" id="IPR016134">
    <property type="entry name" value="Dockerin_dom"/>
</dbReference>
<evidence type="ECO:0000313" key="2">
    <source>
        <dbReference type="EMBL" id="EWM52416.1"/>
    </source>
</evidence>
<reference evidence="2 3" key="1">
    <citation type="journal article" date="2014" name="PLoS ONE">
        <title>Rumen cellulosomics: divergent fiber-degrading strategies revealed by comparative genome-wide analysis of six ruminococcal strains.</title>
        <authorList>
            <person name="Dassa B."/>
            <person name="Borovok I."/>
            <person name="Ruimy-Israeli V."/>
            <person name="Lamed R."/>
            <person name="Flint H.J."/>
            <person name="Duncan S.H."/>
            <person name="Henrissat B."/>
            <person name="Coutinho P."/>
            <person name="Morrison M."/>
            <person name="Mosoni P."/>
            <person name="Yeoman C.J."/>
            <person name="White B.A."/>
            <person name="Bayer E.A."/>
        </authorList>
    </citation>
    <scope>NUCLEOTIDE SEQUENCE [LARGE SCALE GENOMIC DNA]</scope>
    <source>
        <strain evidence="2 3">007c</strain>
    </source>
</reference>
<accession>W7UBF2</accession>
<dbReference type="OrthoDB" id="6428915at2"/>
<dbReference type="PATRIC" id="fig|1341157.4.peg.3189"/>
<dbReference type="AlphaFoldDB" id="W7UBF2"/>
<dbReference type="SUPFAM" id="SSF51161">
    <property type="entry name" value="Trimeric LpxA-like enzymes"/>
    <property type="match status" value="1"/>
</dbReference>
<dbReference type="Gene3D" id="1.10.1330.10">
    <property type="entry name" value="Dockerin domain"/>
    <property type="match status" value="1"/>
</dbReference>
<dbReference type="GO" id="GO:0004553">
    <property type="term" value="F:hydrolase activity, hydrolyzing O-glycosyl compounds"/>
    <property type="evidence" value="ECO:0007669"/>
    <property type="project" value="InterPro"/>
</dbReference>
<name>W7UBF2_RUMFL</name>
<dbReference type="CDD" id="cd14256">
    <property type="entry name" value="Dockerin_I"/>
    <property type="match status" value="1"/>
</dbReference>
<dbReference type="Gene3D" id="2.160.10.10">
    <property type="entry name" value="Hexapeptide repeat proteins"/>
    <property type="match status" value="1"/>
</dbReference>
<dbReference type="GO" id="GO:0000272">
    <property type="term" value="P:polysaccharide catabolic process"/>
    <property type="evidence" value="ECO:0007669"/>
    <property type="project" value="InterPro"/>
</dbReference>
<protein>
    <recommendedName>
        <fullName evidence="1">Dockerin domain-containing protein</fullName>
    </recommendedName>
</protein>
<gene>
    <name evidence="2" type="ORF">RF007C_13785</name>
</gene>
<comment type="caution">
    <text evidence="2">The sequence shown here is derived from an EMBL/GenBank/DDBJ whole genome shotgun (WGS) entry which is preliminary data.</text>
</comment>
<sequence length="897" mass="99642">MHKRIASFLTVLIIIITMMPYAAVPGSIAADEYKIRDKWGYCNTANYAESQNFVIFYGDDDQSGTVDETFLKTTLEKFEDLWKFSSKYLGMENISVDIYGKSPQKYKTNIYLLDTGLDRFPGGHSSVSFEDGYGAEILYPNEIYSDELSIAHDFGYILMMHQRAWVDQDITEAWRESIANWFKEMYRVSGYYLGSKKTDGFESYLYNMSLSFPHGRNYRDVWPFLVYLSYNPDDIPGLGMDAVKRIISEAKPDEYPFDTITRIFGTDAQTIFGHYSKRMAAFDFNSRVIYKESLDEFVDEDPLNWNMFYTVLQDNGSGWLQVPQEEAPMQAGINIIPLIINGDAISAELRGISDDSNAGWKACIVTVDPSGKASYSELFGSGQSMSMPAKDAVSAYITVTAMPKTLVRSDAFHKENVSTYKDGAERRRYPYELRLGGADVQQTGNYHVNYTHGHPHSNGGGWVSGGADVDDSVYIGPHALILGDDVELTGNVRVEDYAIIGNNVTARDNAVIGDHAVVSGDPFRFAGENKVNISGNAVIGGRAVLYGVCSVSDNAKVLQKAFITDKVSLTDNAVAKGTAYLYGNAVYSGNTVLDGDYCNEKSVSDGVNFGWFDDYGHYFLPDDYIASYEFSNASDHWASDEYTATAARQIGAKWSEERTSAKGVMNFEGGDSRLLLDCPMFRTDDIQISIGALWKGGNADQELFHIGDSASYASFTPCNEDGVAEFRLVKDRWRIEKLTAAAPLGKGEWSRITIRIIDGKGSLLINGQTADSRELSMDMRYILRDDDNRYPIEGDEEVRFAVIGRGFKGAVDYIKISSGEAAEPPVSYSGKEGPDDPTLRGDVNSDNTFNVADLVTLQNWLLAVSNAELADWQAGDLCEDGIIDVFDVIMMRKLLLS</sequence>
<dbReference type="PROSITE" id="PS51766">
    <property type="entry name" value="DOCKERIN"/>
    <property type="match status" value="1"/>
</dbReference>
<keyword evidence="3" id="KW-1185">Reference proteome</keyword>
<dbReference type="Proteomes" id="UP000019365">
    <property type="component" value="Unassembled WGS sequence"/>
</dbReference>
<dbReference type="InterPro" id="IPR011004">
    <property type="entry name" value="Trimer_LpxA-like_sf"/>
</dbReference>
<dbReference type="InterPro" id="IPR036439">
    <property type="entry name" value="Dockerin_dom_sf"/>
</dbReference>
<organism evidence="2 3">
    <name type="scientific">Ruminococcus flavefaciens 007c</name>
    <dbReference type="NCBI Taxonomy" id="1341157"/>
    <lineage>
        <taxon>Bacteria</taxon>
        <taxon>Bacillati</taxon>
        <taxon>Bacillota</taxon>
        <taxon>Clostridia</taxon>
        <taxon>Eubacteriales</taxon>
        <taxon>Oscillospiraceae</taxon>
        <taxon>Ruminococcus</taxon>
    </lineage>
</organism>
<dbReference type="InterPro" id="IPR002105">
    <property type="entry name" value="Dockerin_1_rpt"/>
</dbReference>
<dbReference type="Pfam" id="PF00404">
    <property type="entry name" value="Dockerin_1"/>
    <property type="match status" value="1"/>
</dbReference>
<dbReference type="SUPFAM" id="SSF63446">
    <property type="entry name" value="Type I dockerin domain"/>
    <property type="match status" value="1"/>
</dbReference>
<proteinExistence type="predicted"/>
<feature type="domain" description="Dockerin" evidence="1">
    <location>
        <begin position="836"/>
        <end position="897"/>
    </location>
</feature>
<evidence type="ECO:0000313" key="3">
    <source>
        <dbReference type="Proteomes" id="UP000019365"/>
    </source>
</evidence>